<evidence type="ECO:0000313" key="4">
    <source>
        <dbReference type="Proteomes" id="UP001597546"/>
    </source>
</evidence>
<feature type="signal peptide" evidence="2">
    <location>
        <begin position="1"/>
        <end position="20"/>
    </location>
</feature>
<reference evidence="4" key="1">
    <citation type="journal article" date="2019" name="Int. J. Syst. Evol. Microbiol.">
        <title>The Global Catalogue of Microorganisms (GCM) 10K type strain sequencing project: providing services to taxonomists for standard genome sequencing and annotation.</title>
        <authorList>
            <consortium name="The Broad Institute Genomics Platform"/>
            <consortium name="The Broad Institute Genome Sequencing Center for Infectious Disease"/>
            <person name="Wu L."/>
            <person name="Ma J."/>
        </authorList>
    </citation>
    <scope>NUCLEOTIDE SEQUENCE [LARGE SCALE GENOMIC DNA]</scope>
    <source>
        <strain evidence="4">KCTC 42456</strain>
    </source>
</reference>
<keyword evidence="2" id="KW-0732">Signal</keyword>
<dbReference type="Proteomes" id="UP001597546">
    <property type="component" value="Unassembled WGS sequence"/>
</dbReference>
<feature type="transmembrane region" description="Helical" evidence="1">
    <location>
        <begin position="72"/>
        <end position="91"/>
    </location>
</feature>
<sequence length="161" mass="17464">MKNLIAIILIIAFSASFSKAQVIKDTIKVKKHIFGTIYLKDGKSIGNGRGLSKLLSSNPETHADLKLVNTNWVFSAIFGGASGFIFGYQLASSYTRSSPNWGALSAATALLGLSIPFEIGRVKHINKAVSIYNNGLRQTSRNNLQYNLRISNNGVGLKVSF</sequence>
<dbReference type="EMBL" id="JBHULV010000008">
    <property type="protein sequence ID" value="MFD2730450.1"/>
    <property type="molecule type" value="Genomic_DNA"/>
</dbReference>
<comment type="caution">
    <text evidence="3">The sequence shown here is derived from an EMBL/GenBank/DDBJ whole genome shotgun (WGS) entry which is preliminary data.</text>
</comment>
<protein>
    <recommendedName>
        <fullName evidence="5">Outer membrane protein beta-barrel domain-containing protein</fullName>
    </recommendedName>
</protein>
<evidence type="ECO:0008006" key="5">
    <source>
        <dbReference type="Google" id="ProtNLM"/>
    </source>
</evidence>
<keyword evidence="4" id="KW-1185">Reference proteome</keyword>
<keyword evidence="1" id="KW-0812">Transmembrane</keyword>
<organism evidence="3 4">
    <name type="scientific">Pedobacter alpinus</name>
    <dbReference type="NCBI Taxonomy" id="1590643"/>
    <lineage>
        <taxon>Bacteria</taxon>
        <taxon>Pseudomonadati</taxon>
        <taxon>Bacteroidota</taxon>
        <taxon>Sphingobacteriia</taxon>
        <taxon>Sphingobacteriales</taxon>
        <taxon>Sphingobacteriaceae</taxon>
        <taxon>Pedobacter</taxon>
    </lineage>
</organism>
<keyword evidence="1" id="KW-0472">Membrane</keyword>
<evidence type="ECO:0000313" key="3">
    <source>
        <dbReference type="EMBL" id="MFD2730450.1"/>
    </source>
</evidence>
<gene>
    <name evidence="3" type="ORF">ACFSSE_01930</name>
</gene>
<name>A0ABW5TMD0_9SPHI</name>
<keyword evidence="1" id="KW-1133">Transmembrane helix</keyword>
<dbReference type="RefSeq" id="WP_379040799.1">
    <property type="nucleotide sequence ID" value="NZ_JBHSKW010000005.1"/>
</dbReference>
<evidence type="ECO:0000256" key="2">
    <source>
        <dbReference type="SAM" id="SignalP"/>
    </source>
</evidence>
<evidence type="ECO:0000256" key="1">
    <source>
        <dbReference type="SAM" id="Phobius"/>
    </source>
</evidence>
<proteinExistence type="predicted"/>
<feature type="chain" id="PRO_5046519700" description="Outer membrane protein beta-barrel domain-containing protein" evidence="2">
    <location>
        <begin position="21"/>
        <end position="161"/>
    </location>
</feature>
<accession>A0ABW5TMD0</accession>